<dbReference type="Proteomes" id="UP000054937">
    <property type="component" value="Unassembled WGS sequence"/>
</dbReference>
<dbReference type="GO" id="GO:0005840">
    <property type="term" value="C:ribosome"/>
    <property type="evidence" value="ECO:0007669"/>
    <property type="project" value="UniProtKB-KW"/>
</dbReference>
<dbReference type="InterPro" id="IPR036345">
    <property type="entry name" value="ExoRNase_PH_dom2_sf"/>
</dbReference>
<dbReference type="GO" id="GO:0000176">
    <property type="term" value="C:nuclear exosome (RNase complex)"/>
    <property type="evidence" value="ECO:0007669"/>
    <property type="project" value="TreeGrafter"/>
</dbReference>
<dbReference type="GO" id="GO:0034475">
    <property type="term" value="P:U4 snRNA 3'-end processing"/>
    <property type="evidence" value="ECO:0007669"/>
    <property type="project" value="TreeGrafter"/>
</dbReference>
<dbReference type="SUPFAM" id="SSF55666">
    <property type="entry name" value="Ribonuclease PH domain 2-like"/>
    <property type="match status" value="1"/>
</dbReference>
<dbReference type="InterPro" id="IPR015847">
    <property type="entry name" value="ExoRNase_PH_dom2"/>
</dbReference>
<gene>
    <name evidence="4" type="ORF">PPERSA_05116</name>
</gene>
<evidence type="ECO:0000313" key="5">
    <source>
        <dbReference type="Proteomes" id="UP000054937"/>
    </source>
</evidence>
<dbReference type="InParanoid" id="A0A0V0QW78"/>
<evidence type="ECO:0000259" key="2">
    <source>
        <dbReference type="Pfam" id="PF01138"/>
    </source>
</evidence>
<feature type="domain" description="Exoribonuclease phosphorolytic" evidence="3">
    <location>
        <begin position="155"/>
        <end position="217"/>
    </location>
</feature>
<dbReference type="SUPFAM" id="SSF54211">
    <property type="entry name" value="Ribosomal protein S5 domain 2-like"/>
    <property type="match status" value="1"/>
</dbReference>
<keyword evidence="4" id="KW-0687">Ribonucleoprotein</keyword>
<comment type="caution">
    <text evidence="4">The sequence shown here is derived from an EMBL/GenBank/DDBJ whole genome shotgun (WGS) entry which is preliminary data.</text>
</comment>
<keyword evidence="4" id="KW-0689">Ribosomal protein</keyword>
<reference evidence="4 5" key="1">
    <citation type="journal article" date="2015" name="Sci. Rep.">
        <title>Genome of the facultative scuticociliatosis pathogen Pseudocohnilembus persalinus provides insight into its virulence through horizontal gene transfer.</title>
        <authorList>
            <person name="Xiong J."/>
            <person name="Wang G."/>
            <person name="Cheng J."/>
            <person name="Tian M."/>
            <person name="Pan X."/>
            <person name="Warren A."/>
            <person name="Jiang C."/>
            <person name="Yuan D."/>
            <person name="Miao W."/>
        </authorList>
    </citation>
    <scope>NUCLEOTIDE SEQUENCE [LARGE SCALE GENOMIC DNA]</scope>
    <source>
        <strain evidence="4">36N120E</strain>
    </source>
</reference>
<dbReference type="OMA" id="ENQMLSI"/>
<keyword evidence="5" id="KW-1185">Reference proteome</keyword>
<dbReference type="GO" id="GO:0071028">
    <property type="term" value="P:nuclear mRNA surveillance"/>
    <property type="evidence" value="ECO:0007669"/>
    <property type="project" value="TreeGrafter"/>
</dbReference>
<proteinExistence type="inferred from homology"/>
<dbReference type="GO" id="GO:0003723">
    <property type="term" value="F:RNA binding"/>
    <property type="evidence" value="ECO:0007669"/>
    <property type="project" value="TreeGrafter"/>
</dbReference>
<accession>A0A0V0QW78</accession>
<dbReference type="GO" id="GO:0005730">
    <property type="term" value="C:nucleolus"/>
    <property type="evidence" value="ECO:0007669"/>
    <property type="project" value="TreeGrafter"/>
</dbReference>
<dbReference type="Gene3D" id="3.30.230.70">
    <property type="entry name" value="GHMP Kinase, N-terminal domain"/>
    <property type="match status" value="1"/>
</dbReference>
<dbReference type="GO" id="GO:0016075">
    <property type="term" value="P:rRNA catabolic process"/>
    <property type="evidence" value="ECO:0007669"/>
    <property type="project" value="TreeGrafter"/>
</dbReference>
<dbReference type="FunCoup" id="A0A0V0QW78">
    <property type="interactions" value="334"/>
</dbReference>
<dbReference type="EMBL" id="LDAU01000096">
    <property type="protein sequence ID" value="KRX06503.1"/>
    <property type="molecule type" value="Genomic_DNA"/>
</dbReference>
<organism evidence="4 5">
    <name type="scientific">Pseudocohnilembus persalinus</name>
    <name type="common">Ciliate</name>
    <dbReference type="NCBI Taxonomy" id="266149"/>
    <lineage>
        <taxon>Eukaryota</taxon>
        <taxon>Sar</taxon>
        <taxon>Alveolata</taxon>
        <taxon>Ciliophora</taxon>
        <taxon>Intramacronucleata</taxon>
        <taxon>Oligohymenophorea</taxon>
        <taxon>Scuticociliatia</taxon>
        <taxon>Philasterida</taxon>
        <taxon>Pseudocohnilembidae</taxon>
        <taxon>Pseudocohnilembus</taxon>
    </lineage>
</organism>
<dbReference type="GO" id="GO:0000177">
    <property type="term" value="C:cytoplasmic exosome (RNase complex)"/>
    <property type="evidence" value="ECO:0007669"/>
    <property type="project" value="TreeGrafter"/>
</dbReference>
<evidence type="ECO:0000313" key="4">
    <source>
        <dbReference type="EMBL" id="KRX06503.1"/>
    </source>
</evidence>
<dbReference type="InterPro" id="IPR020568">
    <property type="entry name" value="Ribosomal_Su5_D2-typ_SF"/>
</dbReference>
<comment type="similarity">
    <text evidence="1">Belongs to the RNase PH family.</text>
</comment>
<dbReference type="PANTHER" id="PTHR11953:SF0">
    <property type="entry name" value="EXOSOME COMPLEX COMPONENT RRP41"/>
    <property type="match status" value="1"/>
</dbReference>
<dbReference type="InterPro" id="IPR001247">
    <property type="entry name" value="ExoRNase_PH_dom1"/>
</dbReference>
<evidence type="ECO:0000259" key="3">
    <source>
        <dbReference type="Pfam" id="PF03725"/>
    </source>
</evidence>
<feature type="domain" description="Exoribonuclease phosphorolytic" evidence="2">
    <location>
        <begin position="25"/>
        <end position="150"/>
    </location>
</feature>
<dbReference type="PANTHER" id="PTHR11953">
    <property type="entry name" value="EXOSOME COMPLEX COMPONENT"/>
    <property type="match status" value="1"/>
</dbReference>
<protein>
    <submittedName>
        <fullName evidence="4">Ribosomal protein S5 domain 2-type fold</fullName>
    </submittedName>
</protein>
<dbReference type="InterPro" id="IPR027408">
    <property type="entry name" value="PNPase/RNase_PH_dom_sf"/>
</dbReference>
<dbReference type="Pfam" id="PF01138">
    <property type="entry name" value="RNase_PH"/>
    <property type="match status" value="1"/>
</dbReference>
<dbReference type="Pfam" id="PF03725">
    <property type="entry name" value="RNase_PH_C"/>
    <property type="match status" value="1"/>
</dbReference>
<sequence>MNQQNIFDDFQNLQNFRPDGRKKSESRNFIPRLGFDPLSEGSCHLKMGITEVVCQIRGPHEKKNQDKNKFINVFYSVAPFSGIERKAVSKFDKESSEFAENLRLSFEKLIFTETLQKSEIDIIITILQGDGSTKAAIFNCITLALLDAGIGMKDFLVGSTVGLSNSEPFVDITYEEQRQMNAEIVISYMPRQQKIDFISLKCSKINVQDLENMKQSAVQACENIYQQMRQHLIQSSLKKLLCSR</sequence>
<dbReference type="InterPro" id="IPR050080">
    <property type="entry name" value="RNase_PH"/>
</dbReference>
<name>A0A0V0QW78_PSEPJ</name>
<dbReference type="AlphaFoldDB" id="A0A0V0QW78"/>
<dbReference type="OrthoDB" id="27298at2759"/>
<evidence type="ECO:0000256" key="1">
    <source>
        <dbReference type="ARBA" id="ARBA00006678"/>
    </source>
</evidence>
<dbReference type="GO" id="GO:0071051">
    <property type="term" value="P:poly(A)-dependent snoRNA 3'-end processing"/>
    <property type="evidence" value="ECO:0007669"/>
    <property type="project" value="TreeGrafter"/>
</dbReference>